<dbReference type="AlphaFoldDB" id="A0A511HM07"/>
<reference evidence="1 4" key="2">
    <citation type="submission" date="2019-07" db="EMBL/GenBank/DDBJ databases">
        <title>Whole genome shotgun sequence of Myxococcus virescens NBRC 100334.</title>
        <authorList>
            <person name="Hosoyama A."/>
            <person name="Uohara A."/>
            <person name="Ohji S."/>
            <person name="Ichikawa N."/>
        </authorList>
    </citation>
    <scope>NUCLEOTIDE SEQUENCE [LARGE SCALE GENOMIC DNA]</scope>
    <source>
        <strain evidence="1 4">NBRC 100334</strain>
    </source>
</reference>
<reference evidence="2 3" key="1">
    <citation type="submission" date="2016-10" db="EMBL/GenBank/DDBJ databases">
        <authorList>
            <person name="Varghese N."/>
            <person name="Submissions S."/>
        </authorList>
    </citation>
    <scope>NUCLEOTIDE SEQUENCE [LARGE SCALE GENOMIC DNA]</scope>
    <source>
        <strain evidence="2 3">DSM 2260</strain>
    </source>
</reference>
<dbReference type="EMBL" id="BJVY01000051">
    <property type="protein sequence ID" value="GEL74641.1"/>
    <property type="molecule type" value="Genomic_DNA"/>
</dbReference>
<dbReference type="Proteomes" id="UP000321224">
    <property type="component" value="Unassembled WGS sequence"/>
</dbReference>
<accession>A0A511HM07</accession>
<evidence type="ECO:0000313" key="3">
    <source>
        <dbReference type="Proteomes" id="UP000198717"/>
    </source>
</evidence>
<name>A0A511HM07_9BACT</name>
<comment type="caution">
    <text evidence="1">The sequence shown here is derived from an EMBL/GenBank/DDBJ whole genome shotgun (WGS) entry which is preliminary data.</text>
</comment>
<evidence type="ECO:0000313" key="1">
    <source>
        <dbReference type="EMBL" id="GEL74641.1"/>
    </source>
</evidence>
<keyword evidence="3" id="KW-1185">Reference proteome</keyword>
<evidence type="ECO:0000313" key="2">
    <source>
        <dbReference type="EMBL" id="SDE54869.1"/>
    </source>
</evidence>
<dbReference type="Proteomes" id="UP000198717">
    <property type="component" value="Unassembled WGS sequence"/>
</dbReference>
<organism evidence="1 4">
    <name type="scientific">Myxococcus virescens</name>
    <dbReference type="NCBI Taxonomy" id="83456"/>
    <lineage>
        <taxon>Bacteria</taxon>
        <taxon>Pseudomonadati</taxon>
        <taxon>Myxococcota</taxon>
        <taxon>Myxococcia</taxon>
        <taxon>Myxococcales</taxon>
        <taxon>Cystobacterineae</taxon>
        <taxon>Myxococcaceae</taxon>
        <taxon>Myxococcus</taxon>
    </lineage>
</organism>
<protein>
    <submittedName>
        <fullName evidence="1">Uncharacterized protein</fullName>
    </submittedName>
</protein>
<proteinExistence type="predicted"/>
<sequence>MTCIRFEVPIKAQSTSNLREHWAAKHKRTDAQKAATRRRCPEWKAGPLLFVRLTRVAPRALDDDNLRGALKSVRDAVATWLRVDDRSPLVGWLYAQAKGPEPLVTVEVGWGDGPLAKAARDVHTLEALELIPEFPTLQRSAQDHLPQARATLAAVDVEPRRPAKAKVVKELAALATSASYRSTNTRKP</sequence>
<evidence type="ECO:0000313" key="4">
    <source>
        <dbReference type="Proteomes" id="UP000321224"/>
    </source>
</evidence>
<gene>
    <name evidence="1" type="ORF">MVI01_64250</name>
    <name evidence="2" type="ORF">SAMN04488504_108169</name>
</gene>
<dbReference type="EMBL" id="FNAJ01000008">
    <property type="protein sequence ID" value="SDE54869.1"/>
    <property type="molecule type" value="Genomic_DNA"/>
</dbReference>
<dbReference type="RefSeq" id="WP_090491681.1">
    <property type="nucleotide sequence ID" value="NZ_BJVY01000051.1"/>
</dbReference>